<dbReference type="Gene3D" id="3.50.50.60">
    <property type="entry name" value="FAD/NAD(P)-binding domain"/>
    <property type="match status" value="1"/>
</dbReference>
<dbReference type="InterPro" id="IPR040125">
    <property type="entry name" value="Squalene_monox"/>
</dbReference>
<dbReference type="SUPFAM" id="SSF51905">
    <property type="entry name" value="FAD/NAD(P)-binding domain"/>
    <property type="match status" value="1"/>
</dbReference>
<comment type="function">
    <text evidence="1">Catalyzes the stereospecific oxidation of squalene to (S)-2,3-epoxysqualene, and is considered to be a rate-limiting enzyme in steroid biosynthesis.</text>
</comment>
<name>A0A6A6N851_HEVBR</name>
<dbReference type="Proteomes" id="UP000467840">
    <property type="component" value="Chromosome 10"/>
</dbReference>
<reference evidence="2 3" key="1">
    <citation type="journal article" date="2020" name="Mol. Plant">
        <title>The Chromosome-Based Rubber Tree Genome Provides New Insights into Spurge Genome Evolution and Rubber Biosynthesis.</title>
        <authorList>
            <person name="Liu J."/>
            <person name="Shi C."/>
            <person name="Shi C.C."/>
            <person name="Li W."/>
            <person name="Zhang Q.J."/>
            <person name="Zhang Y."/>
            <person name="Li K."/>
            <person name="Lu H.F."/>
            <person name="Shi C."/>
            <person name="Zhu S.T."/>
            <person name="Xiao Z.Y."/>
            <person name="Nan H."/>
            <person name="Yue Y."/>
            <person name="Zhu X.G."/>
            <person name="Wu Y."/>
            <person name="Hong X.N."/>
            <person name="Fan G.Y."/>
            <person name="Tong Y."/>
            <person name="Zhang D."/>
            <person name="Mao C.L."/>
            <person name="Liu Y.L."/>
            <person name="Hao S.J."/>
            <person name="Liu W.Q."/>
            <person name="Lv M.Q."/>
            <person name="Zhang H.B."/>
            <person name="Liu Y."/>
            <person name="Hu-Tang G.R."/>
            <person name="Wang J.P."/>
            <person name="Wang J.H."/>
            <person name="Sun Y.H."/>
            <person name="Ni S.B."/>
            <person name="Chen W.B."/>
            <person name="Zhang X.C."/>
            <person name="Jiao Y.N."/>
            <person name="Eichler E.E."/>
            <person name="Li G.H."/>
            <person name="Liu X."/>
            <person name="Gao L.Z."/>
        </authorList>
    </citation>
    <scope>NUCLEOTIDE SEQUENCE [LARGE SCALE GENOMIC DNA]</scope>
    <source>
        <strain evidence="3">cv. GT1</strain>
        <tissue evidence="2">Leaf</tissue>
    </source>
</reference>
<dbReference type="PANTHER" id="PTHR10835">
    <property type="entry name" value="SQUALENE MONOOXYGENASE"/>
    <property type="match status" value="1"/>
</dbReference>
<accession>A0A6A6N851</accession>
<dbReference type="GO" id="GO:0004506">
    <property type="term" value="F:squalene monooxygenase activity"/>
    <property type="evidence" value="ECO:0007669"/>
    <property type="project" value="UniProtKB-UniRule"/>
</dbReference>
<evidence type="ECO:0000256" key="1">
    <source>
        <dbReference type="RuleBase" id="RU367121"/>
    </source>
</evidence>
<organism evidence="2 3">
    <name type="scientific">Hevea brasiliensis</name>
    <name type="common">Para rubber tree</name>
    <name type="synonym">Siphonia brasiliensis</name>
    <dbReference type="NCBI Taxonomy" id="3981"/>
    <lineage>
        <taxon>Eukaryota</taxon>
        <taxon>Viridiplantae</taxon>
        <taxon>Streptophyta</taxon>
        <taxon>Embryophyta</taxon>
        <taxon>Tracheophyta</taxon>
        <taxon>Spermatophyta</taxon>
        <taxon>Magnoliopsida</taxon>
        <taxon>eudicotyledons</taxon>
        <taxon>Gunneridae</taxon>
        <taxon>Pentapetalae</taxon>
        <taxon>rosids</taxon>
        <taxon>fabids</taxon>
        <taxon>Malpighiales</taxon>
        <taxon>Euphorbiaceae</taxon>
        <taxon>Crotonoideae</taxon>
        <taxon>Micrandreae</taxon>
        <taxon>Hevea</taxon>
    </lineage>
</organism>
<protein>
    <recommendedName>
        <fullName evidence="1">Squalene monooxygenase</fullName>
        <ecNumber evidence="1">1.14.14.17</ecNumber>
    </recommendedName>
</protein>
<dbReference type="GO" id="GO:0050660">
    <property type="term" value="F:flavin adenine dinucleotide binding"/>
    <property type="evidence" value="ECO:0007669"/>
    <property type="project" value="UniProtKB-UniRule"/>
</dbReference>
<comment type="subcellular location">
    <subcellularLocation>
        <location evidence="1">Membrane</location>
        <topology evidence="1">Multi-pass membrane protein</topology>
    </subcellularLocation>
</comment>
<proteinExistence type="inferred from homology"/>
<comment type="catalytic activity">
    <reaction evidence="1">
        <text>squalene + reduced [NADPH--hemoprotein reductase] + O2 = (S)-2,3-epoxysqualene + oxidized [NADPH--hemoprotein reductase] + H2O + H(+)</text>
        <dbReference type="Rhea" id="RHEA:25282"/>
        <dbReference type="Rhea" id="RHEA-COMP:11964"/>
        <dbReference type="Rhea" id="RHEA-COMP:11965"/>
        <dbReference type="ChEBI" id="CHEBI:15377"/>
        <dbReference type="ChEBI" id="CHEBI:15378"/>
        <dbReference type="ChEBI" id="CHEBI:15379"/>
        <dbReference type="ChEBI" id="CHEBI:15440"/>
        <dbReference type="ChEBI" id="CHEBI:15441"/>
        <dbReference type="ChEBI" id="CHEBI:57618"/>
        <dbReference type="ChEBI" id="CHEBI:58210"/>
        <dbReference type="EC" id="1.14.14.17"/>
    </reaction>
</comment>
<dbReference type="UniPathway" id="UPA00767">
    <property type="reaction ID" value="UER00752"/>
</dbReference>
<evidence type="ECO:0000313" key="2">
    <source>
        <dbReference type="EMBL" id="KAF2320728.1"/>
    </source>
</evidence>
<keyword evidence="1" id="KW-0274">FAD</keyword>
<comment type="cofactor">
    <cofactor evidence="1">
        <name>FAD</name>
        <dbReference type="ChEBI" id="CHEBI:57692"/>
    </cofactor>
</comment>
<dbReference type="EMBL" id="JAAGAX010000003">
    <property type="protein sequence ID" value="KAF2320728.1"/>
    <property type="molecule type" value="Genomic_DNA"/>
</dbReference>
<dbReference type="InterPro" id="IPR036188">
    <property type="entry name" value="FAD/NAD-bd_sf"/>
</dbReference>
<comment type="caution">
    <text evidence="2">The sequence shown here is derived from an EMBL/GenBank/DDBJ whole genome shotgun (WGS) entry which is preliminary data.</text>
</comment>
<dbReference type="GO" id="GO:0016020">
    <property type="term" value="C:membrane"/>
    <property type="evidence" value="ECO:0007669"/>
    <property type="project" value="UniProtKB-SubCell"/>
</dbReference>
<dbReference type="AlphaFoldDB" id="A0A6A6N851"/>
<dbReference type="PANTHER" id="PTHR10835:SF0">
    <property type="entry name" value="SQUALENE MONOOXYGENASE"/>
    <property type="match status" value="1"/>
</dbReference>
<keyword evidence="3" id="KW-1185">Reference proteome</keyword>
<sequence length="115" mass="12355">MVYWFIVGSTLAFLLAFAFCYSSRVKRNTGASIHIQGGKTLNSSGIVGATDITIVRARVAGSALAYALAKDGRQVHKIERDLTKPDRIVGELLQPGGCLKLIEFGREDCVNKAAA</sequence>
<comment type="similarity">
    <text evidence="1">Belongs to the squalene monooxygenase family.</text>
</comment>
<evidence type="ECO:0000313" key="3">
    <source>
        <dbReference type="Proteomes" id="UP000467840"/>
    </source>
</evidence>
<gene>
    <name evidence="2" type="ORF">GH714_030368</name>
</gene>
<dbReference type="GO" id="GO:0016126">
    <property type="term" value="P:sterol biosynthetic process"/>
    <property type="evidence" value="ECO:0007669"/>
    <property type="project" value="UniProtKB-UniRule"/>
</dbReference>
<keyword evidence="1" id="KW-0285">Flavoprotein</keyword>
<keyword evidence="1" id="KW-0560">Oxidoreductase</keyword>
<dbReference type="EC" id="1.14.14.17" evidence="1"/>
<dbReference type="GO" id="GO:0005783">
    <property type="term" value="C:endoplasmic reticulum"/>
    <property type="evidence" value="ECO:0007669"/>
    <property type="project" value="TreeGrafter"/>
</dbReference>